<proteinExistence type="predicted"/>
<dbReference type="Pfam" id="PF04307">
    <property type="entry name" value="YdjM"/>
    <property type="match status" value="1"/>
</dbReference>
<keyword evidence="1" id="KW-0472">Membrane</keyword>
<keyword evidence="2" id="KW-0378">Hydrolase</keyword>
<dbReference type="InterPro" id="IPR053170">
    <property type="entry name" value="Transcription_regulator"/>
</dbReference>
<dbReference type="RefSeq" id="WP_214621355.1">
    <property type="nucleotide sequence ID" value="NZ_JAHGAW010000001.1"/>
</dbReference>
<feature type="transmembrane region" description="Helical" evidence="1">
    <location>
        <begin position="169"/>
        <end position="190"/>
    </location>
</feature>
<dbReference type="AlphaFoldDB" id="A0A9X1D8J3"/>
<evidence type="ECO:0000256" key="1">
    <source>
        <dbReference type="SAM" id="Phobius"/>
    </source>
</evidence>
<gene>
    <name evidence="2" type="ORF">KK488_01485</name>
</gene>
<feature type="transmembrane region" description="Helical" evidence="1">
    <location>
        <begin position="99"/>
        <end position="117"/>
    </location>
</feature>
<keyword evidence="1" id="KW-1133">Transmembrane helix</keyword>
<keyword evidence="1" id="KW-0812">Transmembrane</keyword>
<evidence type="ECO:0000313" key="2">
    <source>
        <dbReference type="EMBL" id="MBT2185614.1"/>
    </source>
</evidence>
<dbReference type="PANTHER" id="PTHR40031">
    <property type="entry name" value="HYPOTHETICAL MEMBRANE SPANNING PROTEIN"/>
    <property type="match status" value="1"/>
</dbReference>
<sequence length="325" mass="36446">MDNFTHSLVGWALGQTGLKCKTRKGLAALVLGANMPDIDVFLGWMPWPPLAMHRGFTHGLIGGAIVMPPLLAGLLWLLDRWQISRGQRFKSGFAMRFRWLLALSWLGALTHPLLDLQTTYAVQLLSPFSTLWFHTETLFIIDAVIWTVLPFAIWLSRRRERAGGAWRRPAIVGLVAICAYVGLNGVISLASRSALLARVPHPPEILFANEEPVLFWRRSLIWRQDGRIGRARYDPLRSLREISGIGPGVPDNMADPLVRRAMTATPEIRSFMRWSVMPMARIVEKKRCSATILFSDARFGEPDRGGLLVRRVWLPLAGPACSPGR</sequence>
<dbReference type="Proteomes" id="UP001138757">
    <property type="component" value="Unassembled WGS sequence"/>
</dbReference>
<dbReference type="PANTHER" id="PTHR40031:SF1">
    <property type="entry name" value="MEMBRANE-BOUND METAL-DEPENDENT HYDROLASE"/>
    <property type="match status" value="1"/>
</dbReference>
<dbReference type="GO" id="GO:0016787">
    <property type="term" value="F:hydrolase activity"/>
    <property type="evidence" value="ECO:0007669"/>
    <property type="project" value="UniProtKB-KW"/>
</dbReference>
<evidence type="ECO:0000313" key="3">
    <source>
        <dbReference type="Proteomes" id="UP001138757"/>
    </source>
</evidence>
<organism evidence="2 3">
    <name type="scientific">Sphingobium nicotianae</name>
    <dbReference type="NCBI Taxonomy" id="2782607"/>
    <lineage>
        <taxon>Bacteria</taxon>
        <taxon>Pseudomonadati</taxon>
        <taxon>Pseudomonadota</taxon>
        <taxon>Alphaproteobacteria</taxon>
        <taxon>Sphingomonadales</taxon>
        <taxon>Sphingomonadaceae</taxon>
        <taxon>Sphingobium</taxon>
    </lineage>
</organism>
<dbReference type="InterPro" id="IPR007404">
    <property type="entry name" value="YdjM-like"/>
</dbReference>
<name>A0A9X1D8J3_9SPHN</name>
<reference evidence="2" key="1">
    <citation type="submission" date="2021-05" db="EMBL/GenBank/DDBJ databases">
        <title>Genome of Sphingobium sp. strain.</title>
        <authorList>
            <person name="Fan R."/>
        </authorList>
    </citation>
    <scope>NUCLEOTIDE SEQUENCE</scope>
    <source>
        <strain evidence="2">H33</strain>
    </source>
</reference>
<feature type="transmembrane region" description="Helical" evidence="1">
    <location>
        <begin position="137"/>
        <end position="157"/>
    </location>
</feature>
<protein>
    <submittedName>
        <fullName evidence="2">Metal-dependent hydrolase</fullName>
    </submittedName>
</protein>
<dbReference type="EMBL" id="JAHGAW010000001">
    <property type="protein sequence ID" value="MBT2185614.1"/>
    <property type="molecule type" value="Genomic_DNA"/>
</dbReference>
<accession>A0A9X1D8J3</accession>
<keyword evidence="3" id="KW-1185">Reference proteome</keyword>
<feature type="transmembrane region" description="Helical" evidence="1">
    <location>
        <begin position="59"/>
        <end position="78"/>
    </location>
</feature>
<comment type="caution">
    <text evidence="2">The sequence shown here is derived from an EMBL/GenBank/DDBJ whole genome shotgun (WGS) entry which is preliminary data.</text>
</comment>